<dbReference type="Proteomes" id="UP000054683">
    <property type="component" value="Unassembled WGS sequence"/>
</dbReference>
<dbReference type="RefSeq" id="WP_062090837.1">
    <property type="nucleotide sequence ID" value="NZ_FCOK02000060.1"/>
</dbReference>
<protein>
    <recommendedName>
        <fullName evidence="3">DUF1853 domain-containing protein</fullName>
    </recommendedName>
</protein>
<dbReference type="InterPro" id="IPR015003">
    <property type="entry name" value="DUF1853"/>
</dbReference>
<dbReference type="Pfam" id="PF08907">
    <property type="entry name" value="DUF1853"/>
    <property type="match status" value="1"/>
</dbReference>
<dbReference type="AlphaFoldDB" id="A0A158ISH9"/>
<organism evidence="1 2">
    <name type="scientific">Caballeronia udeis</name>
    <dbReference type="NCBI Taxonomy" id="1232866"/>
    <lineage>
        <taxon>Bacteria</taxon>
        <taxon>Pseudomonadati</taxon>
        <taxon>Pseudomonadota</taxon>
        <taxon>Betaproteobacteria</taxon>
        <taxon>Burkholderiales</taxon>
        <taxon>Burkholderiaceae</taxon>
        <taxon>Caballeronia</taxon>
    </lineage>
</organism>
<gene>
    <name evidence="1" type="ORF">AWB69_06578</name>
</gene>
<sequence length="322" mass="35864">MTAADEITPFHDPAVRDLAWLLFSPDLLSASRAGAPLARPAATRIERESMFAWLAALDRDPSALHALVHTPSLTRLGFYAEALLEYFLRHGPHARLIAANIPLRTAGRTLGEVDFLLENLRGERLHWELAVKFYLHIGEGDGAAALAHYVGPNLQDRFDLKHSRLLDHQLGLSARDEFASLGFEGPWRAELFVKGRLFYRNGDRSLASNLPPELAGDHLRGWWKTASEWRDSKGDALFASLPRLGWMAERTLSAEEGEALLEQTAVLSERVATLPSPIMVARYERCEGYACSGCATGDVWREHSRGFIVPDEWPERAADFAG</sequence>
<evidence type="ECO:0008006" key="3">
    <source>
        <dbReference type="Google" id="ProtNLM"/>
    </source>
</evidence>
<evidence type="ECO:0000313" key="2">
    <source>
        <dbReference type="Proteomes" id="UP000054683"/>
    </source>
</evidence>
<dbReference type="EMBL" id="FCOK02000060">
    <property type="protein sequence ID" value="SAL59518.1"/>
    <property type="molecule type" value="Genomic_DNA"/>
</dbReference>
<evidence type="ECO:0000313" key="1">
    <source>
        <dbReference type="EMBL" id="SAL59518.1"/>
    </source>
</evidence>
<proteinExistence type="predicted"/>
<accession>A0A158ISH9</accession>
<reference evidence="1 2" key="1">
    <citation type="submission" date="2016-01" db="EMBL/GenBank/DDBJ databases">
        <authorList>
            <person name="Oliw E.H."/>
        </authorList>
    </citation>
    <scope>NUCLEOTIDE SEQUENCE [LARGE SCALE GENOMIC DNA]</scope>
    <source>
        <strain evidence="1">LMG 27134</strain>
    </source>
</reference>
<name>A0A158ISH9_9BURK</name>